<dbReference type="PATRIC" id="fig|301375.6.peg.475"/>
<comment type="caution">
    <text evidence="2">The sequence shown here is derived from an EMBL/GenBank/DDBJ whole genome shotgun (WGS) entry which is preliminary data.</text>
</comment>
<feature type="domain" description="DUF5615" evidence="1">
    <location>
        <begin position="5"/>
        <end position="112"/>
    </location>
</feature>
<gene>
    <name evidence="2" type="ORF">XE07_2259</name>
</gene>
<accession>A0A101IEV6</accession>
<dbReference type="AlphaFoldDB" id="A0A101IEV6"/>
<name>A0A101IEV6_9EURY</name>
<dbReference type="Pfam" id="PF18480">
    <property type="entry name" value="DUF5615"/>
    <property type="match status" value="1"/>
</dbReference>
<proteinExistence type="predicted"/>
<dbReference type="InterPro" id="IPR041049">
    <property type="entry name" value="DUF5615"/>
</dbReference>
<evidence type="ECO:0000313" key="2">
    <source>
        <dbReference type="EMBL" id="KUK93995.1"/>
    </source>
</evidence>
<sequence length="120" mass="13870">MPDLKFLLDADMPRSTGELIKSLGYDIEDVRDIGMRAAKDQDIIDYAIKTNRIIVTRDTDFGEVLRYPDHPGAIVLRFPYTFTAKELNRELKNFLNSIEKGKLTKAIVIVELGRYRRRPI</sequence>
<organism evidence="2 3">
    <name type="scientific">Methanothrix harundinacea</name>
    <dbReference type="NCBI Taxonomy" id="301375"/>
    <lineage>
        <taxon>Archaea</taxon>
        <taxon>Methanobacteriati</taxon>
        <taxon>Methanobacteriota</taxon>
        <taxon>Stenosarchaea group</taxon>
        <taxon>Methanomicrobia</taxon>
        <taxon>Methanotrichales</taxon>
        <taxon>Methanotrichaceae</taxon>
        <taxon>Methanothrix</taxon>
    </lineage>
</organism>
<evidence type="ECO:0000259" key="1">
    <source>
        <dbReference type="Pfam" id="PF18480"/>
    </source>
</evidence>
<reference evidence="3" key="1">
    <citation type="journal article" date="2015" name="MBio">
        <title>Genome-Resolved Metagenomic Analysis Reveals Roles for Candidate Phyla and Other Microbial Community Members in Biogeochemical Transformations in Oil Reservoirs.</title>
        <authorList>
            <person name="Hu P."/>
            <person name="Tom L."/>
            <person name="Singh A."/>
            <person name="Thomas B.C."/>
            <person name="Baker B.J."/>
            <person name="Piceno Y.M."/>
            <person name="Andersen G.L."/>
            <person name="Banfield J.F."/>
        </authorList>
    </citation>
    <scope>NUCLEOTIDE SEQUENCE [LARGE SCALE GENOMIC DNA]</scope>
</reference>
<dbReference type="Proteomes" id="UP000053961">
    <property type="component" value="Unassembled WGS sequence"/>
</dbReference>
<evidence type="ECO:0000313" key="3">
    <source>
        <dbReference type="Proteomes" id="UP000053961"/>
    </source>
</evidence>
<dbReference type="EMBL" id="LGHB01000065">
    <property type="protein sequence ID" value="KUK93995.1"/>
    <property type="molecule type" value="Genomic_DNA"/>
</dbReference>
<protein>
    <recommendedName>
        <fullName evidence="1">DUF5615 domain-containing protein</fullName>
    </recommendedName>
</protein>